<feature type="compositionally biased region" description="Low complexity" evidence="1">
    <location>
        <begin position="49"/>
        <end position="59"/>
    </location>
</feature>
<evidence type="ECO:0000313" key="3">
    <source>
        <dbReference type="Proteomes" id="UP000823561"/>
    </source>
</evidence>
<feature type="compositionally biased region" description="Basic and acidic residues" evidence="1">
    <location>
        <begin position="39"/>
        <end position="48"/>
    </location>
</feature>
<name>A0AAV6FHA9_9TELE</name>
<dbReference type="EMBL" id="JADWDJ010000958">
    <property type="protein sequence ID" value="KAG5260472.1"/>
    <property type="molecule type" value="Genomic_DNA"/>
</dbReference>
<protein>
    <submittedName>
        <fullName evidence="2">Uncharacterized protein</fullName>
    </submittedName>
</protein>
<comment type="caution">
    <text evidence="2">The sequence shown here is derived from an EMBL/GenBank/DDBJ whole genome shotgun (WGS) entry which is preliminary data.</text>
</comment>
<keyword evidence="3" id="KW-1185">Reference proteome</keyword>
<sequence>MKMAARVLLILPTLVGVFGGLLLQVFDFNGTGKVRALETDKTPEEMNRHSASSDSSHHFNISSKTVVPEANKRQNYMINALLKKQHTWRHLLLSSKSLDSMKISNDSMPQFHCDNESLVLRFTVAKHTHQFLFNENFSPINIQHLPAHSRHTTEKRGSWMLLKVFFKGCYLHHKVMEWMQLHSVTVQYFDRELMCNVTAAAACLELTPSRAASRTVAPVVKCEKNEMTVKLLGRTLKHVLVSDLHVDQGKDVKQWTNNLFLYVKMNIEKEQALTLIYLDLIGKLKKTFHQGPTDHLELRKHLS</sequence>
<gene>
    <name evidence="2" type="ORF">AALO_G00311400</name>
</gene>
<organism evidence="2 3">
    <name type="scientific">Alosa alosa</name>
    <name type="common">allis shad</name>
    <dbReference type="NCBI Taxonomy" id="278164"/>
    <lineage>
        <taxon>Eukaryota</taxon>
        <taxon>Metazoa</taxon>
        <taxon>Chordata</taxon>
        <taxon>Craniata</taxon>
        <taxon>Vertebrata</taxon>
        <taxon>Euteleostomi</taxon>
        <taxon>Actinopterygii</taxon>
        <taxon>Neopterygii</taxon>
        <taxon>Teleostei</taxon>
        <taxon>Clupei</taxon>
        <taxon>Clupeiformes</taxon>
        <taxon>Clupeoidei</taxon>
        <taxon>Clupeidae</taxon>
        <taxon>Alosa</taxon>
    </lineage>
</organism>
<proteinExistence type="predicted"/>
<dbReference type="AlphaFoldDB" id="A0AAV6FHA9"/>
<reference evidence="2" key="1">
    <citation type="submission" date="2020-10" db="EMBL/GenBank/DDBJ databases">
        <title>Chromosome-scale genome assembly of the Allis shad, Alosa alosa.</title>
        <authorList>
            <person name="Margot Z."/>
            <person name="Christophe K."/>
            <person name="Cabau C."/>
            <person name="Louis A."/>
            <person name="Berthelot C."/>
            <person name="Parey E."/>
            <person name="Roest Crollius H."/>
            <person name="Montfort J."/>
            <person name="Robinson-Rechavi M."/>
            <person name="Bucao C."/>
            <person name="Bouchez O."/>
            <person name="Gislard M."/>
            <person name="Lluch J."/>
            <person name="Milhes M."/>
            <person name="Lampietro C."/>
            <person name="Lopez Roques C."/>
            <person name="Donnadieu C."/>
            <person name="Braasch I."/>
            <person name="Desvignes T."/>
            <person name="Postlethwait J."/>
            <person name="Bobe J."/>
            <person name="Guiguen Y."/>
        </authorList>
    </citation>
    <scope>NUCLEOTIDE SEQUENCE</scope>
    <source>
        <strain evidence="2">M-15738</strain>
        <tissue evidence="2">Blood</tissue>
    </source>
</reference>
<dbReference type="Proteomes" id="UP000823561">
    <property type="component" value="Unassembled WGS sequence"/>
</dbReference>
<accession>A0AAV6FHA9</accession>
<feature type="region of interest" description="Disordered" evidence="1">
    <location>
        <begin position="39"/>
        <end position="59"/>
    </location>
</feature>
<evidence type="ECO:0000256" key="1">
    <source>
        <dbReference type="SAM" id="MobiDB-lite"/>
    </source>
</evidence>
<evidence type="ECO:0000313" key="2">
    <source>
        <dbReference type="EMBL" id="KAG5260472.1"/>
    </source>
</evidence>